<dbReference type="Proteomes" id="UP000287651">
    <property type="component" value="Unassembled WGS sequence"/>
</dbReference>
<gene>
    <name evidence="1" type="ORF">B296_00049487</name>
</gene>
<accession>A0A426YQF8</accession>
<organism evidence="1 2">
    <name type="scientific">Ensete ventricosum</name>
    <name type="common">Abyssinian banana</name>
    <name type="synonym">Musa ensete</name>
    <dbReference type="NCBI Taxonomy" id="4639"/>
    <lineage>
        <taxon>Eukaryota</taxon>
        <taxon>Viridiplantae</taxon>
        <taxon>Streptophyta</taxon>
        <taxon>Embryophyta</taxon>
        <taxon>Tracheophyta</taxon>
        <taxon>Spermatophyta</taxon>
        <taxon>Magnoliopsida</taxon>
        <taxon>Liliopsida</taxon>
        <taxon>Zingiberales</taxon>
        <taxon>Musaceae</taxon>
        <taxon>Ensete</taxon>
    </lineage>
</organism>
<evidence type="ECO:0000313" key="2">
    <source>
        <dbReference type="Proteomes" id="UP000287651"/>
    </source>
</evidence>
<comment type="caution">
    <text evidence="1">The sequence shown here is derived from an EMBL/GenBank/DDBJ whole genome shotgun (WGS) entry which is preliminary data.</text>
</comment>
<sequence>MNEPPGKCDSWVPAAMETGKPRPWRYAPGWGCATYRSWRWRIMKLLVSMRRRALRSQIAPMPPSWSERTKLGVLPAPKQWHLQLHDDGGVAPSCSIILASFFVKWVSGKQFTARPAAAPPCLFLFLFLLLPPLRPP</sequence>
<dbReference type="AlphaFoldDB" id="A0A426YQF8"/>
<name>A0A426YQF8_ENSVE</name>
<reference evidence="1 2" key="1">
    <citation type="journal article" date="2014" name="Agronomy (Basel)">
        <title>A Draft Genome Sequence for Ensete ventricosum, the Drought-Tolerant Tree Against Hunger.</title>
        <authorList>
            <person name="Harrison J."/>
            <person name="Moore K.A."/>
            <person name="Paszkiewicz K."/>
            <person name="Jones T."/>
            <person name="Grant M."/>
            <person name="Ambacheew D."/>
            <person name="Muzemil S."/>
            <person name="Studholme D.J."/>
        </authorList>
    </citation>
    <scope>NUCLEOTIDE SEQUENCE [LARGE SCALE GENOMIC DNA]</scope>
</reference>
<dbReference type="EMBL" id="AMZH03010858">
    <property type="protein sequence ID" value="RRT53942.1"/>
    <property type="molecule type" value="Genomic_DNA"/>
</dbReference>
<evidence type="ECO:0000313" key="1">
    <source>
        <dbReference type="EMBL" id="RRT53942.1"/>
    </source>
</evidence>
<proteinExistence type="predicted"/>
<protein>
    <submittedName>
        <fullName evidence="1">Uncharacterized protein</fullName>
    </submittedName>
</protein>